<dbReference type="GO" id="GO:0044718">
    <property type="term" value="P:siderophore transmembrane transport"/>
    <property type="evidence" value="ECO:0007669"/>
    <property type="project" value="TreeGrafter"/>
</dbReference>
<sequence length="833" mass="93461">MNRKQKHNRRNYKYAFVAFMMCLLYLPVTLRAENDVREKNGANLSGRVVDEKTQQPIMHANILIKGTVRNATTDAEGRYLMQNLPVGVLQLEVRMAGYRTQRQEVVTESNHVCEQNFELKQDEIALDEVVVSANRGMTLRCESPVIVNILDGKIFDLTHSPTLMQGLNFQPGVRTEDNCTNCGFSQVRINGLDGHYSQILVDSRPVFTALQGIYGLEQIPANMVERVEIVRGGGSALFGASAIGGTINIITKEPSTNSAELEHTLTGSGTSFDNNTTGNVSVVTDNNKAGFYAYGQSRHRNGYDRDGDGYTDLPTLDNKMLGLSTFFRLTDYSKLSAKYNGLKEFRRGGNNLYLPPHEANIAEQIEHVINGGSLAYDLFSAKGKGHLNAYFSFQNVDRKSYYGGLGELSSAADGLKALNEAYKLGLSLDMSEEDIAKLPADQQQTLADAQAYDKAQRAYNVTHNINYIAGAQYIHNFDRLLFMPSNLTLGAEYSSDKIKDRSLGYNSVMEQRVHIAGMFFQNEWKNSHWGILLGGRIDKHNLIAHPIFSPRVNLRYNPLSNINLRLTYAGGFRAPQAFDEDLHTKISDGDRVKIVLSPKLKEERSHSFSASADLYKSFGTVQTNLLIEGFYTRLNDMFATRKLDESIRIDGARVEERYNSNGAEVYGLNLEGKLSLSSQVQLQAGFTWQKSQYRVPEEWDEDAAPNDKTTKNLLRTPDTYGYFTLNLRPLTDFSVALSGVYTGRMFVPHPKGGSERTQTYSIIEHTPSFFTLNMKLGYDFNLYKQIKLQVNAGIQNLFDAYQKDLDKGPNRASDYVYGPNQPRSIFMGVKISY</sequence>
<dbReference type="InterPro" id="IPR037066">
    <property type="entry name" value="Plug_dom_sf"/>
</dbReference>
<dbReference type="HOGENOM" id="CLU_012669_1_0_10"/>
<dbReference type="Proteomes" id="UP000010433">
    <property type="component" value="Unassembled WGS sequence"/>
</dbReference>
<feature type="signal peptide" evidence="10">
    <location>
        <begin position="1"/>
        <end position="32"/>
    </location>
</feature>
<dbReference type="SUPFAM" id="SSF49464">
    <property type="entry name" value="Carboxypeptidase regulatory domain-like"/>
    <property type="match status" value="1"/>
</dbReference>
<dbReference type="InterPro" id="IPR008969">
    <property type="entry name" value="CarboxyPept-like_regulatory"/>
</dbReference>
<dbReference type="STRING" id="1127699.HMPREF9151_01087"/>
<feature type="chain" id="PRO_5003954461" evidence="10">
    <location>
        <begin position="33"/>
        <end position="833"/>
    </location>
</feature>
<comment type="caution">
    <text evidence="13">The sequence shown here is derived from an EMBL/GenBank/DDBJ whole genome shotgun (WGS) entry which is preliminary data.</text>
</comment>
<dbReference type="RefSeq" id="WP_009162301.1">
    <property type="nucleotide sequence ID" value="NZ_KB290987.1"/>
</dbReference>
<dbReference type="PANTHER" id="PTHR30069">
    <property type="entry name" value="TONB-DEPENDENT OUTER MEMBRANE RECEPTOR"/>
    <property type="match status" value="1"/>
</dbReference>
<dbReference type="EMBL" id="AMEP01000074">
    <property type="protein sequence ID" value="EKY01229.1"/>
    <property type="molecule type" value="Genomic_DNA"/>
</dbReference>
<keyword evidence="4 8" id="KW-0812">Transmembrane</keyword>
<evidence type="ECO:0000313" key="13">
    <source>
        <dbReference type="EMBL" id="EKY01229.1"/>
    </source>
</evidence>
<dbReference type="InterPro" id="IPR039426">
    <property type="entry name" value="TonB-dep_rcpt-like"/>
</dbReference>
<dbReference type="Gene3D" id="2.170.130.10">
    <property type="entry name" value="TonB-dependent receptor, plug domain"/>
    <property type="match status" value="1"/>
</dbReference>
<proteinExistence type="inferred from homology"/>
<dbReference type="PATRIC" id="fig|1127699.3.peg.1001"/>
<keyword evidence="2 8" id="KW-0813">Transport</keyword>
<keyword evidence="7 8" id="KW-0998">Cell outer membrane</keyword>
<accession>L1NCJ0</accession>
<evidence type="ECO:0000259" key="12">
    <source>
        <dbReference type="Pfam" id="PF07715"/>
    </source>
</evidence>
<evidence type="ECO:0000256" key="10">
    <source>
        <dbReference type="SAM" id="SignalP"/>
    </source>
</evidence>
<evidence type="ECO:0000256" key="8">
    <source>
        <dbReference type="PROSITE-ProRule" id="PRU01360"/>
    </source>
</evidence>
<gene>
    <name evidence="13" type="ORF">HMPREF9151_01087</name>
</gene>
<name>L1NCJ0_9BACT</name>
<dbReference type="Pfam" id="PF07715">
    <property type="entry name" value="Plug"/>
    <property type="match status" value="1"/>
</dbReference>
<dbReference type="GO" id="GO:0009279">
    <property type="term" value="C:cell outer membrane"/>
    <property type="evidence" value="ECO:0007669"/>
    <property type="project" value="UniProtKB-SubCell"/>
</dbReference>
<protein>
    <submittedName>
        <fullName evidence="13">TonB-dependent receptor</fullName>
    </submittedName>
</protein>
<evidence type="ECO:0000259" key="11">
    <source>
        <dbReference type="Pfam" id="PF00593"/>
    </source>
</evidence>
<evidence type="ECO:0000256" key="9">
    <source>
        <dbReference type="RuleBase" id="RU003357"/>
    </source>
</evidence>
<dbReference type="AlphaFoldDB" id="L1NCJ0"/>
<dbReference type="GO" id="GO:0015344">
    <property type="term" value="F:siderophore uptake transmembrane transporter activity"/>
    <property type="evidence" value="ECO:0007669"/>
    <property type="project" value="TreeGrafter"/>
</dbReference>
<feature type="domain" description="TonB-dependent receptor plug" evidence="12">
    <location>
        <begin position="142"/>
        <end position="246"/>
    </location>
</feature>
<keyword evidence="10" id="KW-0732">Signal</keyword>
<feature type="domain" description="TonB-dependent receptor-like beta-barrel" evidence="11">
    <location>
        <begin position="371"/>
        <end position="797"/>
    </location>
</feature>
<dbReference type="PANTHER" id="PTHR30069:SF57">
    <property type="entry name" value="TONB-DEPENDENT RECEPTOR"/>
    <property type="match status" value="1"/>
</dbReference>
<evidence type="ECO:0000256" key="1">
    <source>
        <dbReference type="ARBA" id="ARBA00004571"/>
    </source>
</evidence>
<dbReference type="PROSITE" id="PS52016">
    <property type="entry name" value="TONB_DEPENDENT_REC_3"/>
    <property type="match status" value="1"/>
</dbReference>
<comment type="subcellular location">
    <subcellularLocation>
        <location evidence="1 8">Cell outer membrane</location>
        <topology evidence="1 8">Multi-pass membrane protein</topology>
    </subcellularLocation>
</comment>
<reference evidence="13 14" key="1">
    <citation type="submission" date="2012-05" db="EMBL/GenBank/DDBJ databases">
        <authorList>
            <person name="Weinstock G."/>
            <person name="Sodergren E."/>
            <person name="Lobos E.A."/>
            <person name="Fulton L."/>
            <person name="Fulton R."/>
            <person name="Courtney L."/>
            <person name="Fronick C."/>
            <person name="O'Laughlin M."/>
            <person name="Godfrey J."/>
            <person name="Wilson R.M."/>
            <person name="Miner T."/>
            <person name="Farmer C."/>
            <person name="Delehaunty K."/>
            <person name="Cordes M."/>
            <person name="Minx P."/>
            <person name="Tomlinson C."/>
            <person name="Chen J."/>
            <person name="Wollam A."/>
            <person name="Pepin K.H."/>
            <person name="Bhonagiri V."/>
            <person name="Zhang X."/>
            <person name="Suruliraj S."/>
            <person name="Warren W."/>
            <person name="Mitreva M."/>
            <person name="Mardis E.R."/>
            <person name="Wilson R.K."/>
        </authorList>
    </citation>
    <scope>NUCLEOTIDE SEQUENCE [LARGE SCALE GENOMIC DNA]</scope>
    <source>
        <strain evidence="13 14">F0055</strain>
    </source>
</reference>
<dbReference type="InterPro" id="IPR000531">
    <property type="entry name" value="Beta-barrel_TonB"/>
</dbReference>
<dbReference type="SUPFAM" id="SSF56935">
    <property type="entry name" value="Porins"/>
    <property type="match status" value="1"/>
</dbReference>
<dbReference type="Gene3D" id="2.60.40.1120">
    <property type="entry name" value="Carboxypeptidase-like, regulatory domain"/>
    <property type="match status" value="1"/>
</dbReference>
<evidence type="ECO:0000256" key="3">
    <source>
        <dbReference type="ARBA" id="ARBA00022452"/>
    </source>
</evidence>
<dbReference type="InterPro" id="IPR036942">
    <property type="entry name" value="Beta-barrel_TonB_sf"/>
</dbReference>
<evidence type="ECO:0000256" key="4">
    <source>
        <dbReference type="ARBA" id="ARBA00022692"/>
    </source>
</evidence>
<dbReference type="Pfam" id="PF00593">
    <property type="entry name" value="TonB_dep_Rec_b-barrel"/>
    <property type="match status" value="1"/>
</dbReference>
<evidence type="ECO:0000256" key="7">
    <source>
        <dbReference type="ARBA" id="ARBA00023237"/>
    </source>
</evidence>
<keyword evidence="6 8" id="KW-0472">Membrane</keyword>
<dbReference type="Gene3D" id="2.40.170.20">
    <property type="entry name" value="TonB-dependent receptor, beta-barrel domain"/>
    <property type="match status" value="1"/>
</dbReference>
<keyword evidence="14" id="KW-1185">Reference proteome</keyword>
<evidence type="ECO:0000256" key="5">
    <source>
        <dbReference type="ARBA" id="ARBA00023077"/>
    </source>
</evidence>
<evidence type="ECO:0000256" key="6">
    <source>
        <dbReference type="ARBA" id="ARBA00023136"/>
    </source>
</evidence>
<dbReference type="InterPro" id="IPR012910">
    <property type="entry name" value="Plug_dom"/>
</dbReference>
<evidence type="ECO:0000256" key="2">
    <source>
        <dbReference type="ARBA" id="ARBA00022448"/>
    </source>
</evidence>
<evidence type="ECO:0000313" key="14">
    <source>
        <dbReference type="Proteomes" id="UP000010433"/>
    </source>
</evidence>
<comment type="similarity">
    <text evidence="8 9">Belongs to the TonB-dependent receptor family.</text>
</comment>
<keyword evidence="13" id="KW-0675">Receptor</keyword>
<keyword evidence="3 8" id="KW-1134">Transmembrane beta strand</keyword>
<organism evidence="13 14">
    <name type="scientific">Hoylesella saccharolytica F0055</name>
    <dbReference type="NCBI Taxonomy" id="1127699"/>
    <lineage>
        <taxon>Bacteria</taxon>
        <taxon>Pseudomonadati</taxon>
        <taxon>Bacteroidota</taxon>
        <taxon>Bacteroidia</taxon>
        <taxon>Bacteroidales</taxon>
        <taxon>Prevotellaceae</taxon>
        <taxon>Hoylesella</taxon>
    </lineage>
</organism>
<dbReference type="Pfam" id="PF13715">
    <property type="entry name" value="CarbopepD_reg_2"/>
    <property type="match status" value="1"/>
</dbReference>
<keyword evidence="5 9" id="KW-0798">TonB box</keyword>